<dbReference type="InterPro" id="IPR017853">
    <property type="entry name" value="GH"/>
</dbReference>
<name>E1QP07_VULDI</name>
<dbReference type="PANTHER" id="PTHR10357:SF210">
    <property type="entry name" value="MALTODEXTRIN GLUCOSIDASE"/>
    <property type="match status" value="1"/>
</dbReference>
<dbReference type="SMR" id="E1QP07"/>
<dbReference type="InterPro" id="IPR013783">
    <property type="entry name" value="Ig-like_fold"/>
</dbReference>
<dbReference type="GO" id="GO:0016798">
    <property type="term" value="F:hydrolase activity, acting on glycosyl bonds"/>
    <property type="evidence" value="ECO:0007669"/>
    <property type="project" value="UniProtKB-KW"/>
</dbReference>
<accession>E1QP07</accession>
<evidence type="ECO:0000256" key="2">
    <source>
        <dbReference type="ARBA" id="ARBA00023295"/>
    </source>
</evidence>
<keyword evidence="2" id="KW-0326">Glycosidase</keyword>
<evidence type="ECO:0000313" key="5">
    <source>
        <dbReference type="Proteomes" id="UP000006681"/>
    </source>
</evidence>
<dbReference type="SMART" id="SM00642">
    <property type="entry name" value="Aamy"/>
    <property type="match status" value="1"/>
</dbReference>
<dbReference type="OrthoDB" id="34423at2157"/>
<dbReference type="Gene3D" id="3.20.20.80">
    <property type="entry name" value="Glycosidases"/>
    <property type="match status" value="1"/>
</dbReference>
<feature type="domain" description="Glycosyl hydrolase family 13 catalytic" evidence="3">
    <location>
        <begin position="105"/>
        <end position="428"/>
    </location>
</feature>
<dbReference type="CDD" id="cd02859">
    <property type="entry name" value="E_set_AMPKbeta_like_N"/>
    <property type="match status" value="1"/>
</dbReference>
<reference evidence="5" key="2">
    <citation type="journal article" date="2010" name="Stand. Genomic Sci.">
        <title>Complete genome sequence of Vulcanisaeta distributa type strain (IC-017T).</title>
        <authorList>
            <person name="Mavromatis K."/>
            <person name="Sikorski J."/>
            <person name="Pabst E."/>
            <person name="Teshima H."/>
            <person name="Lapidus A."/>
            <person name="Lucas S."/>
            <person name="Nolan M."/>
            <person name="Glavina Del Rio T."/>
            <person name="Cheng J."/>
            <person name="Bruce D."/>
            <person name="Goodwin L."/>
            <person name="Pitluck S."/>
            <person name="Liolios K."/>
            <person name="Ivanova N."/>
            <person name="Mikhailova N."/>
            <person name="Pati A."/>
            <person name="Chen A."/>
            <person name="Palaniappan K."/>
            <person name="Land M."/>
            <person name="Hauser L."/>
            <person name="Chang Y."/>
            <person name="Jeffries C."/>
            <person name="Rohde M."/>
            <person name="Spring S."/>
            <person name="Goker M."/>
            <person name="Wirth R."/>
            <person name="Woyke T."/>
            <person name="Bristow J."/>
            <person name="Eisen J."/>
            <person name="Markowitz V."/>
            <person name="Hugenholtz P."/>
            <person name="Klenk H."/>
            <person name="Kyrpides N."/>
        </authorList>
    </citation>
    <scope>NUCLEOTIDE SEQUENCE [LARGE SCALE GENOMIC DNA]</scope>
    <source>
        <strain evidence="5">DSM 14429 / JCM 11212 / NBRC 100878 / IC-017</strain>
    </source>
</reference>
<dbReference type="Pfam" id="PF16561">
    <property type="entry name" value="AMPK1_CBM"/>
    <property type="match status" value="1"/>
</dbReference>
<dbReference type="HOGENOM" id="CLU_575734_0_0_2"/>
<dbReference type="SUPFAM" id="SSF51445">
    <property type="entry name" value="(Trans)glycosidases"/>
    <property type="match status" value="1"/>
</dbReference>
<dbReference type="STRING" id="572478.Vdis_2000"/>
<dbReference type="InterPro" id="IPR032640">
    <property type="entry name" value="AMPK1_CBM"/>
</dbReference>
<evidence type="ECO:0000313" key="4">
    <source>
        <dbReference type="EMBL" id="ADN51372.1"/>
    </source>
</evidence>
<dbReference type="AlphaFoldDB" id="E1QP07"/>
<dbReference type="InterPro" id="IPR045857">
    <property type="entry name" value="O16G_dom_2"/>
</dbReference>
<dbReference type="CAZy" id="GH13">
    <property type="family name" value="Glycoside Hydrolase Family 13"/>
</dbReference>
<dbReference type="Gene3D" id="3.90.400.10">
    <property type="entry name" value="Oligo-1,6-glucosidase, Domain 2"/>
    <property type="match status" value="1"/>
</dbReference>
<dbReference type="GO" id="GO:0005975">
    <property type="term" value="P:carbohydrate metabolic process"/>
    <property type="evidence" value="ECO:0007669"/>
    <property type="project" value="InterPro"/>
</dbReference>
<dbReference type="EMBL" id="CP002100">
    <property type="protein sequence ID" value="ADN51372.1"/>
    <property type="molecule type" value="Genomic_DNA"/>
</dbReference>
<sequence length="474" mass="55077">MPITVFKSGNLYFVRFSVNKQPRRAAFVIGSFTAFMKPIELEFCGPDYCAYISLPPGKYYYRYLVDGEVVLDDGPTENGFNVLKLGGSIRRVHENRRRLFRAIYGIFVDRFGCKRKGGPRDRLGGDLSFITDKLSYIRSMGFDAIYLTPIFRAMSYHRYDVVDYINVDDDLGGNNAFKELLRRAHELGIKVILDLPIHHTGSEHPAFRAALSGDPKYSHWYYIYNGDYEKFMDVKRMPKLNMKFAGEWVKGIVLHWALVGVDAFRIDVGAGIPPWFLWDLRNFINKPLIAEVWGDPFLWRNAVDGVMNYQVWEPLIKFLRDEINAEDFAQVLKRQLNVLPKHFLINSWLFVDTHDTPRAITMLNNDIEKFKAALAFIYTWIGTPMLYYGDEVMLEGGPDPDNRRCMDWKRVNGPNTLHEFVRRLSGLNLMPRRIIVNSSELIYYDNKFEVRLSNRPRRYGSGVLSGDYFIIKGR</sequence>
<dbReference type="Pfam" id="PF00128">
    <property type="entry name" value="Alpha-amylase"/>
    <property type="match status" value="2"/>
</dbReference>
<dbReference type="InterPro" id="IPR014756">
    <property type="entry name" value="Ig_E-set"/>
</dbReference>
<dbReference type="Gene3D" id="2.60.40.10">
    <property type="entry name" value="Immunoglobulins"/>
    <property type="match status" value="1"/>
</dbReference>
<dbReference type="eggNOG" id="arCOG02948">
    <property type="taxonomic scope" value="Archaea"/>
</dbReference>
<evidence type="ECO:0000259" key="3">
    <source>
        <dbReference type="SMART" id="SM00642"/>
    </source>
</evidence>
<dbReference type="KEGG" id="vdi:Vdis_2000"/>
<reference evidence="4 5" key="1">
    <citation type="journal article" date="2010" name="Stand. Genomic Sci.">
        <title>Complete genome sequence of Vulcanisaeta distributa type strain (IC-017).</title>
        <authorList>
            <person name="Mavromatis K."/>
            <person name="Sikorski J."/>
            <person name="Pabst E."/>
            <person name="Teshima H."/>
            <person name="Lapidus A."/>
            <person name="Lucas S."/>
            <person name="Nolan M."/>
            <person name="Glavina Del Rio T."/>
            <person name="Cheng J.F."/>
            <person name="Bruce D."/>
            <person name="Goodwin L."/>
            <person name="Pitluck S."/>
            <person name="Liolios K."/>
            <person name="Ivanova N."/>
            <person name="Mikhailova N."/>
            <person name="Pati A."/>
            <person name="Chen A."/>
            <person name="Palaniappan K."/>
            <person name="Land M."/>
            <person name="Hauser L."/>
            <person name="Chang Y.J."/>
            <person name="Jeffries C.D."/>
            <person name="Rohde M."/>
            <person name="Spring S."/>
            <person name="Goker M."/>
            <person name="Wirth R."/>
            <person name="Woyke T."/>
            <person name="Bristow J."/>
            <person name="Eisen J.A."/>
            <person name="Markowitz V."/>
            <person name="Hugenholtz P."/>
            <person name="Klenk H.P."/>
            <person name="Kyrpides N.C."/>
        </authorList>
    </citation>
    <scope>NUCLEOTIDE SEQUENCE [LARGE SCALE GENOMIC DNA]</scope>
    <source>
        <strain evidence="5">DSM 14429 / JCM 11212 / NBRC 100878 / IC-017</strain>
    </source>
</reference>
<gene>
    <name evidence="4" type="ordered locus">Vdis_2000</name>
</gene>
<dbReference type="PANTHER" id="PTHR10357">
    <property type="entry name" value="ALPHA-AMYLASE FAMILY MEMBER"/>
    <property type="match status" value="1"/>
</dbReference>
<keyword evidence="5" id="KW-1185">Reference proteome</keyword>
<organism evidence="4 5">
    <name type="scientific">Vulcanisaeta distributa (strain DSM 14429 / JCM 11212 / NBRC 100878 / IC-017)</name>
    <dbReference type="NCBI Taxonomy" id="572478"/>
    <lineage>
        <taxon>Archaea</taxon>
        <taxon>Thermoproteota</taxon>
        <taxon>Thermoprotei</taxon>
        <taxon>Thermoproteales</taxon>
        <taxon>Thermoproteaceae</taxon>
        <taxon>Vulcanisaeta</taxon>
    </lineage>
</organism>
<keyword evidence="1" id="KW-0378">Hydrolase</keyword>
<dbReference type="SUPFAM" id="SSF81296">
    <property type="entry name" value="E set domains"/>
    <property type="match status" value="1"/>
</dbReference>
<evidence type="ECO:0000256" key="1">
    <source>
        <dbReference type="ARBA" id="ARBA00022801"/>
    </source>
</evidence>
<dbReference type="Proteomes" id="UP000006681">
    <property type="component" value="Chromosome"/>
</dbReference>
<proteinExistence type="predicted"/>
<protein>
    <submittedName>
        <fullName evidence="4">Alpha amylase catalytic region</fullName>
    </submittedName>
</protein>
<dbReference type="InterPro" id="IPR006047">
    <property type="entry name" value="GH13_cat_dom"/>
</dbReference>